<dbReference type="GO" id="GO:0003676">
    <property type="term" value="F:nucleic acid binding"/>
    <property type="evidence" value="ECO:0007669"/>
    <property type="project" value="InterPro"/>
</dbReference>
<evidence type="ECO:0000259" key="5">
    <source>
        <dbReference type="PROSITE" id="PS51192"/>
    </source>
</evidence>
<keyword evidence="3 6" id="KW-0347">Helicase</keyword>
<evidence type="ECO:0000313" key="6">
    <source>
        <dbReference type="EMBL" id="QNF33929.1"/>
    </source>
</evidence>
<sequence length="428" mass="49562">MTFNDSISAISFLNNTDLIGFENSFYLSKLCSSLLKSKDHEKIARDIIIRVLDVWDKVDDSTKPIWNDLIEAAGLYPYVDSEFLSRSAQIRYEYHKSPFIQDIYLHSEQQELSIALQNKNSIVVSAPTSFGKSLLIEELIASCLYKQIVIIQPTLALLDETRKKLLRYREDYKIIVSTNQEPDLIKCNIFLFTGERVVEYQHFPNVDFFIIDEFYKLSLDRDDDRAIALNQALYRLLKLTQRFYLLGPMIQNIPNSFKEKFNLKWFSTEFATVAVDEINLELTEKLKSTEKEEKKKHRLFELLISDRAQTLIYCSSPSRATYLALEFISHLKNTSQTKANPFNSDQEVENNEIIIEWIRQNVNSSWSLSEALKYGIAFHHGAIPRHLGSSIIDAFNNGSIRWLFCTSTLIEGVNTSAKNVILFDKKRN</sequence>
<protein>
    <submittedName>
        <fullName evidence="6">DEAD/DEAH box helicase</fullName>
    </submittedName>
</protein>
<proteinExistence type="predicted"/>
<dbReference type="InterPro" id="IPR027417">
    <property type="entry name" value="P-loop_NTPase"/>
</dbReference>
<evidence type="ECO:0000313" key="7">
    <source>
        <dbReference type="Proteomes" id="UP000515237"/>
    </source>
</evidence>
<dbReference type="InterPro" id="IPR011545">
    <property type="entry name" value="DEAD/DEAH_box_helicase_dom"/>
</dbReference>
<dbReference type="InterPro" id="IPR050699">
    <property type="entry name" value="RNA-DNA_Helicase"/>
</dbReference>
<accession>A0A7G7G9U5</accession>
<keyword evidence="7" id="KW-1185">Reference proteome</keyword>
<dbReference type="Proteomes" id="UP000515237">
    <property type="component" value="Chromosome"/>
</dbReference>
<dbReference type="Pfam" id="PF00270">
    <property type="entry name" value="DEAD"/>
    <property type="match status" value="1"/>
</dbReference>
<gene>
    <name evidence="6" type="ORF">HUW51_14795</name>
</gene>
<dbReference type="Gene3D" id="3.40.50.300">
    <property type="entry name" value="P-loop containing nucleotide triphosphate hydrolases"/>
    <property type="match status" value="2"/>
</dbReference>
<dbReference type="PROSITE" id="PS51192">
    <property type="entry name" value="HELICASE_ATP_BIND_1"/>
    <property type="match status" value="1"/>
</dbReference>
<dbReference type="AlphaFoldDB" id="A0A7G7G9U5"/>
<name>A0A7G7G9U5_9BACT</name>
<evidence type="ECO:0000256" key="3">
    <source>
        <dbReference type="ARBA" id="ARBA00022806"/>
    </source>
</evidence>
<dbReference type="InterPro" id="IPR001650">
    <property type="entry name" value="Helicase_C-like"/>
</dbReference>
<dbReference type="KEGG" id="aswu:HUW51_14795"/>
<organism evidence="6 7">
    <name type="scientific">Adhaeribacter swui</name>
    <dbReference type="NCBI Taxonomy" id="2086471"/>
    <lineage>
        <taxon>Bacteria</taxon>
        <taxon>Pseudomonadati</taxon>
        <taxon>Bacteroidota</taxon>
        <taxon>Cytophagia</taxon>
        <taxon>Cytophagales</taxon>
        <taxon>Hymenobacteraceae</taxon>
        <taxon>Adhaeribacter</taxon>
    </lineage>
</organism>
<keyword evidence="2" id="KW-0378">Hydrolase</keyword>
<evidence type="ECO:0000256" key="1">
    <source>
        <dbReference type="ARBA" id="ARBA00022741"/>
    </source>
</evidence>
<dbReference type="RefSeq" id="WP_185270411.1">
    <property type="nucleotide sequence ID" value="NZ_CP055156.1"/>
</dbReference>
<keyword evidence="4" id="KW-0067">ATP-binding</keyword>
<evidence type="ECO:0000256" key="2">
    <source>
        <dbReference type="ARBA" id="ARBA00022801"/>
    </source>
</evidence>
<dbReference type="InterPro" id="IPR014001">
    <property type="entry name" value="Helicase_ATP-bd"/>
</dbReference>
<dbReference type="GO" id="GO:0005524">
    <property type="term" value="F:ATP binding"/>
    <property type="evidence" value="ECO:0007669"/>
    <property type="project" value="UniProtKB-KW"/>
</dbReference>
<dbReference type="GO" id="GO:0004386">
    <property type="term" value="F:helicase activity"/>
    <property type="evidence" value="ECO:0007669"/>
    <property type="project" value="UniProtKB-KW"/>
</dbReference>
<keyword evidence="1" id="KW-0547">Nucleotide-binding</keyword>
<dbReference type="GO" id="GO:0016787">
    <property type="term" value="F:hydrolase activity"/>
    <property type="evidence" value="ECO:0007669"/>
    <property type="project" value="UniProtKB-KW"/>
</dbReference>
<reference evidence="6 7" key="1">
    <citation type="journal article" date="2018" name="Int. J. Syst. Evol. Microbiol.">
        <title>Adhaeribacter swui sp. nov., isolated from wet mud.</title>
        <authorList>
            <person name="Kim D.U."/>
            <person name="Kim K.W."/>
            <person name="Kang M.S."/>
            <person name="Kim J.Y."/>
            <person name="Jang J.H."/>
            <person name="Kim M.K."/>
        </authorList>
    </citation>
    <scope>NUCLEOTIDE SEQUENCE [LARGE SCALE GENOMIC DNA]</scope>
    <source>
        <strain evidence="6 7">KCTC 52873</strain>
    </source>
</reference>
<dbReference type="SUPFAM" id="SSF52540">
    <property type="entry name" value="P-loop containing nucleoside triphosphate hydrolases"/>
    <property type="match status" value="1"/>
</dbReference>
<dbReference type="EMBL" id="CP055156">
    <property type="protein sequence ID" value="QNF33929.1"/>
    <property type="molecule type" value="Genomic_DNA"/>
</dbReference>
<dbReference type="SMART" id="SM00487">
    <property type="entry name" value="DEXDc"/>
    <property type="match status" value="1"/>
</dbReference>
<dbReference type="PANTHER" id="PTHR12131:SF1">
    <property type="entry name" value="ATP-DEPENDENT RNA HELICASE SUPV3L1, MITOCHONDRIAL-RELATED"/>
    <property type="match status" value="1"/>
</dbReference>
<evidence type="ECO:0000256" key="4">
    <source>
        <dbReference type="ARBA" id="ARBA00022840"/>
    </source>
</evidence>
<dbReference type="PANTHER" id="PTHR12131">
    <property type="entry name" value="ATP-DEPENDENT RNA AND DNA HELICASE"/>
    <property type="match status" value="1"/>
</dbReference>
<dbReference type="Pfam" id="PF00271">
    <property type="entry name" value="Helicase_C"/>
    <property type="match status" value="1"/>
</dbReference>
<feature type="domain" description="Helicase ATP-binding" evidence="5">
    <location>
        <begin position="113"/>
        <end position="267"/>
    </location>
</feature>